<feature type="domain" description="Phospholipase D N-terminal" evidence="2">
    <location>
        <begin position="43"/>
        <end position="140"/>
    </location>
</feature>
<proteinExistence type="predicted"/>
<evidence type="ECO:0000313" key="3">
    <source>
        <dbReference type="EMBL" id="AHE53594.1"/>
    </source>
</evidence>
<dbReference type="STRING" id="1123269.NX02_09365"/>
<dbReference type="OrthoDB" id="327733at2"/>
<dbReference type="Proteomes" id="UP000018851">
    <property type="component" value="Chromosome"/>
</dbReference>
<dbReference type="Pfam" id="PF09423">
    <property type="entry name" value="PhoD"/>
    <property type="match status" value="1"/>
</dbReference>
<evidence type="ECO:0000313" key="4">
    <source>
        <dbReference type="Proteomes" id="UP000018851"/>
    </source>
</evidence>
<dbReference type="AlphaFoldDB" id="W0A6N3"/>
<dbReference type="InterPro" id="IPR052900">
    <property type="entry name" value="Phospholipid_Metab_Enz"/>
</dbReference>
<dbReference type="Gene3D" id="3.60.21.70">
    <property type="entry name" value="PhoD-like phosphatase"/>
    <property type="match status" value="1"/>
</dbReference>
<dbReference type="RefSeq" id="WP_025291843.1">
    <property type="nucleotide sequence ID" value="NZ_CP006644.1"/>
</dbReference>
<gene>
    <name evidence="3" type="ORF">NX02_09365</name>
</gene>
<dbReference type="InterPro" id="IPR018946">
    <property type="entry name" value="PhoD-like_MPP"/>
</dbReference>
<dbReference type="CDD" id="cd07389">
    <property type="entry name" value="MPP_PhoD"/>
    <property type="match status" value="1"/>
</dbReference>
<dbReference type="KEGG" id="ssan:NX02_09365"/>
<dbReference type="eggNOG" id="COG3540">
    <property type="taxonomic scope" value="Bacteria"/>
</dbReference>
<reference evidence="3 4" key="1">
    <citation type="submission" date="2013-07" db="EMBL/GenBank/DDBJ databases">
        <title>Completed genome of Sphingomonas sanxanigenens NX02.</title>
        <authorList>
            <person name="Ma T."/>
            <person name="Huang H."/>
            <person name="Wu M."/>
            <person name="Li X."/>
            <person name="Li G."/>
        </authorList>
    </citation>
    <scope>NUCLEOTIDE SEQUENCE [LARGE SCALE GENOMIC DNA]</scope>
    <source>
        <strain evidence="3 4">NX02</strain>
    </source>
</reference>
<dbReference type="InterPro" id="IPR029052">
    <property type="entry name" value="Metallo-depent_PP-like"/>
</dbReference>
<sequence>MAQYNLDRRKLLVRAGGLVLFAGLSPIESAWGSPKFADYPFSLGVASGDPWPDGFVIWTRLAPSPVEQHGGMPMLGVPVRWEVAEDEHFARIVRFGEAIARPELAHSVHIEVEGLQSRRPYWYRFLVEGAEPSPVGVARTAPAAGTLPDRVRLGLAGCQSYPQGWYGAYRHLSREPDLDAIFHYGDYIYENGRHSSIVITDGTGKIVDRTHSSDEIYSLDDYRNRYAQYKADADLQAAHHASAFIVSFDDHEVDNNWASAFDQDGTPPEAFLLRRYAAMQAWYEHMPVRKAQFPRPDGLTMYRRLDYGRLFRMHVLDTRSYRSDQLCERQGERACRIHDAPDSTIMGSAQETWLGEGLRNDARWNLIAQQVRVMPMVRRAADGSPAPAATDTWSGYPAARARLVQAITDRKLTNVVIATGDSHIHNVGVVPLRDDELDGPAAATEFLGTSITSGGDGARETATSRALMANNPHFALVNQQRGYQTFDVTPKEWRTDVKVMDQVQSPDGKLSTLTRFTVTPDESKLHVS</sequence>
<name>W0A6N3_9SPHN</name>
<dbReference type="PATRIC" id="fig|1123269.5.peg.1834"/>
<dbReference type="Gene3D" id="2.60.40.380">
    <property type="entry name" value="Purple acid phosphatase-like, N-terminal"/>
    <property type="match status" value="1"/>
</dbReference>
<evidence type="ECO:0000259" key="2">
    <source>
        <dbReference type="Pfam" id="PF16655"/>
    </source>
</evidence>
<feature type="domain" description="PhoD-like phosphatase metallophosphatase" evidence="1">
    <location>
        <begin position="154"/>
        <end position="496"/>
    </location>
</feature>
<dbReference type="EMBL" id="CP006644">
    <property type="protein sequence ID" value="AHE53594.1"/>
    <property type="molecule type" value="Genomic_DNA"/>
</dbReference>
<dbReference type="Pfam" id="PF16655">
    <property type="entry name" value="PhoD_N"/>
    <property type="match status" value="1"/>
</dbReference>
<evidence type="ECO:0000259" key="1">
    <source>
        <dbReference type="Pfam" id="PF09423"/>
    </source>
</evidence>
<accession>W0A6N3</accession>
<keyword evidence="4" id="KW-1185">Reference proteome</keyword>
<dbReference type="HOGENOM" id="CLU_015982_2_1_5"/>
<dbReference type="PANTHER" id="PTHR43606:SF2">
    <property type="entry name" value="ALKALINE PHOSPHATASE FAMILY PROTEIN (AFU_ORTHOLOGUE AFUA_5G03860)"/>
    <property type="match status" value="1"/>
</dbReference>
<evidence type="ECO:0008006" key="5">
    <source>
        <dbReference type="Google" id="ProtNLM"/>
    </source>
</evidence>
<organism evidence="3 4">
    <name type="scientific">Sphingomonas sanxanigenens DSM 19645 = NX02</name>
    <dbReference type="NCBI Taxonomy" id="1123269"/>
    <lineage>
        <taxon>Bacteria</taxon>
        <taxon>Pseudomonadati</taxon>
        <taxon>Pseudomonadota</taxon>
        <taxon>Alphaproteobacteria</taxon>
        <taxon>Sphingomonadales</taxon>
        <taxon>Sphingomonadaceae</taxon>
        <taxon>Sphingomonas</taxon>
    </lineage>
</organism>
<dbReference type="PANTHER" id="PTHR43606">
    <property type="entry name" value="PHOSPHATASE, PUTATIVE (AFU_ORTHOLOGUE AFUA_6G08710)-RELATED"/>
    <property type="match status" value="1"/>
</dbReference>
<dbReference type="SUPFAM" id="SSF56300">
    <property type="entry name" value="Metallo-dependent phosphatases"/>
    <property type="match status" value="1"/>
</dbReference>
<protein>
    <recommendedName>
        <fullName evidence="5">Alkaline phosphatase</fullName>
    </recommendedName>
</protein>
<dbReference type="InterPro" id="IPR032093">
    <property type="entry name" value="PhoD_N"/>
</dbReference>
<dbReference type="InterPro" id="IPR038607">
    <property type="entry name" value="PhoD-like_sf"/>
</dbReference>